<sequence>MSKKRSRARSLATQAIYQWQVAGANVGEIVESFLTEHQNSGFQVDYFRDLVSGVPAQVDMLDKHLQPLLDRPVEEVDLVERAILRLGAYELAKHPEVPYRVVINEWVELAKTFGADKGHRYINGVLDKLAHDLRAVEIAARKRG</sequence>
<keyword evidence="5 6" id="KW-0804">Transcription</keyword>
<evidence type="ECO:0000256" key="4">
    <source>
        <dbReference type="ARBA" id="ARBA00023015"/>
    </source>
</evidence>
<dbReference type="PANTHER" id="PTHR11078">
    <property type="entry name" value="N UTILIZATION SUBSTANCE PROTEIN B-RELATED"/>
    <property type="match status" value="1"/>
</dbReference>
<dbReference type="GO" id="GO:0005829">
    <property type="term" value="C:cytosol"/>
    <property type="evidence" value="ECO:0007669"/>
    <property type="project" value="TreeGrafter"/>
</dbReference>
<dbReference type="InterPro" id="IPR011605">
    <property type="entry name" value="NusB_fam"/>
</dbReference>
<dbReference type="HAMAP" id="MF_00073">
    <property type="entry name" value="NusB"/>
    <property type="match status" value="1"/>
</dbReference>
<dbReference type="GO" id="GO:0006353">
    <property type="term" value="P:DNA-templated transcription termination"/>
    <property type="evidence" value="ECO:0007669"/>
    <property type="project" value="UniProtKB-UniRule"/>
</dbReference>
<evidence type="ECO:0000256" key="5">
    <source>
        <dbReference type="ARBA" id="ARBA00023163"/>
    </source>
</evidence>
<protein>
    <recommendedName>
        <fullName evidence="6">Transcription antitermination protein NusB</fullName>
    </recommendedName>
    <alternativeName>
        <fullName evidence="6">Antitermination factor NusB</fullName>
    </alternativeName>
</protein>
<reference evidence="8" key="1">
    <citation type="journal article" date="2020" name="mSystems">
        <title>Genome- and Community-Level Interaction Insights into Carbon Utilization and Element Cycling Functions of Hydrothermarchaeota in Hydrothermal Sediment.</title>
        <authorList>
            <person name="Zhou Z."/>
            <person name="Liu Y."/>
            <person name="Xu W."/>
            <person name="Pan J."/>
            <person name="Luo Z.H."/>
            <person name="Li M."/>
        </authorList>
    </citation>
    <scope>NUCLEOTIDE SEQUENCE [LARGE SCALE GENOMIC DNA]</scope>
    <source>
        <strain evidence="8">HyVt-458</strain>
    </source>
</reference>
<evidence type="ECO:0000256" key="6">
    <source>
        <dbReference type="HAMAP-Rule" id="MF_00073"/>
    </source>
</evidence>
<evidence type="ECO:0000256" key="3">
    <source>
        <dbReference type="ARBA" id="ARBA00022884"/>
    </source>
</evidence>
<dbReference type="SUPFAM" id="SSF48013">
    <property type="entry name" value="NusB-like"/>
    <property type="match status" value="1"/>
</dbReference>
<organism evidence="8">
    <name type="scientific">Thiolapillus brandeum</name>
    <dbReference type="NCBI Taxonomy" id="1076588"/>
    <lineage>
        <taxon>Bacteria</taxon>
        <taxon>Pseudomonadati</taxon>
        <taxon>Pseudomonadota</taxon>
        <taxon>Gammaproteobacteria</taxon>
        <taxon>Chromatiales</taxon>
        <taxon>Sedimenticolaceae</taxon>
        <taxon>Thiolapillus</taxon>
    </lineage>
</organism>
<dbReference type="NCBIfam" id="TIGR01951">
    <property type="entry name" value="nusB"/>
    <property type="match status" value="1"/>
</dbReference>
<name>A0A831RT38_9GAMM</name>
<dbReference type="GO" id="GO:0003723">
    <property type="term" value="F:RNA binding"/>
    <property type="evidence" value="ECO:0007669"/>
    <property type="project" value="UniProtKB-UniRule"/>
</dbReference>
<proteinExistence type="inferred from homology"/>
<dbReference type="InterPro" id="IPR035926">
    <property type="entry name" value="NusB-like_sf"/>
</dbReference>
<gene>
    <name evidence="6 8" type="primary">nusB</name>
    <name evidence="8" type="ORF">ENJ12_07005</name>
</gene>
<evidence type="ECO:0000256" key="1">
    <source>
        <dbReference type="ARBA" id="ARBA00005952"/>
    </source>
</evidence>
<feature type="domain" description="NusB/RsmB/TIM44" evidence="7">
    <location>
        <begin position="7"/>
        <end position="130"/>
    </location>
</feature>
<dbReference type="EMBL" id="DRLF01000246">
    <property type="protein sequence ID" value="HEC06581.1"/>
    <property type="molecule type" value="Genomic_DNA"/>
</dbReference>
<accession>A0A831RT38</accession>
<keyword evidence="3 6" id="KW-0694">RNA-binding</keyword>
<dbReference type="Proteomes" id="UP000886339">
    <property type="component" value="Unassembled WGS sequence"/>
</dbReference>
<comment type="similarity">
    <text evidence="1 6">Belongs to the NusB family.</text>
</comment>
<dbReference type="InterPro" id="IPR006027">
    <property type="entry name" value="NusB_RsmB_TIM44"/>
</dbReference>
<dbReference type="Pfam" id="PF01029">
    <property type="entry name" value="NusB"/>
    <property type="match status" value="1"/>
</dbReference>
<comment type="function">
    <text evidence="6">Involved in transcription antitermination. Required for transcription of ribosomal RNA (rRNA) genes. Binds specifically to the boxA antiterminator sequence of the ribosomal RNA (rrn) operons.</text>
</comment>
<comment type="caution">
    <text evidence="8">The sequence shown here is derived from an EMBL/GenBank/DDBJ whole genome shotgun (WGS) entry which is preliminary data.</text>
</comment>
<dbReference type="GO" id="GO:0031564">
    <property type="term" value="P:transcription antitermination"/>
    <property type="evidence" value="ECO:0007669"/>
    <property type="project" value="UniProtKB-KW"/>
</dbReference>
<evidence type="ECO:0000259" key="7">
    <source>
        <dbReference type="Pfam" id="PF01029"/>
    </source>
</evidence>
<dbReference type="Gene3D" id="1.10.940.10">
    <property type="entry name" value="NusB-like"/>
    <property type="match status" value="1"/>
</dbReference>
<keyword evidence="4 6" id="KW-0805">Transcription regulation</keyword>
<evidence type="ECO:0000313" key="8">
    <source>
        <dbReference type="EMBL" id="HEC06581.1"/>
    </source>
</evidence>
<evidence type="ECO:0000256" key="2">
    <source>
        <dbReference type="ARBA" id="ARBA00022814"/>
    </source>
</evidence>
<dbReference type="PANTHER" id="PTHR11078:SF3">
    <property type="entry name" value="ANTITERMINATION NUSB DOMAIN-CONTAINING PROTEIN"/>
    <property type="match status" value="1"/>
</dbReference>
<keyword evidence="2 6" id="KW-0889">Transcription antitermination</keyword>
<dbReference type="AlphaFoldDB" id="A0A831RT38"/>